<keyword evidence="3" id="KW-1133">Transmembrane helix</keyword>
<accession>A0A6H5I1H8</accession>
<keyword evidence="3" id="KW-0472">Membrane</keyword>
<evidence type="ECO:0000256" key="1">
    <source>
        <dbReference type="SAM" id="Coils"/>
    </source>
</evidence>
<evidence type="ECO:0000313" key="5">
    <source>
        <dbReference type="Proteomes" id="UP000479190"/>
    </source>
</evidence>
<evidence type="ECO:0000256" key="3">
    <source>
        <dbReference type="SAM" id="Phobius"/>
    </source>
</evidence>
<evidence type="ECO:0008006" key="6">
    <source>
        <dbReference type="Google" id="ProtNLM"/>
    </source>
</evidence>
<feature type="transmembrane region" description="Helical" evidence="3">
    <location>
        <begin position="34"/>
        <end position="55"/>
    </location>
</feature>
<reference evidence="4 5" key="1">
    <citation type="submission" date="2020-02" db="EMBL/GenBank/DDBJ databases">
        <authorList>
            <person name="Ferguson B K."/>
        </authorList>
    </citation>
    <scope>NUCLEOTIDE SEQUENCE [LARGE SCALE GENOMIC DNA]</scope>
</reference>
<dbReference type="Gene3D" id="1.10.287.950">
    <property type="entry name" value="Methyl-accepting chemotaxis protein"/>
    <property type="match status" value="1"/>
</dbReference>
<evidence type="ECO:0000313" key="4">
    <source>
        <dbReference type="EMBL" id="CAB0031133.1"/>
    </source>
</evidence>
<gene>
    <name evidence="4" type="ORF">TBRA_LOCUS3113</name>
</gene>
<keyword evidence="3" id="KW-0812">Transmembrane</keyword>
<proteinExistence type="predicted"/>
<evidence type="ECO:0000256" key="2">
    <source>
        <dbReference type="SAM" id="MobiDB-lite"/>
    </source>
</evidence>
<feature type="coiled-coil region" evidence="1">
    <location>
        <begin position="671"/>
        <end position="719"/>
    </location>
</feature>
<keyword evidence="1" id="KW-0175">Coiled coil</keyword>
<dbReference type="PANTHER" id="PTHR33332">
    <property type="entry name" value="REVERSE TRANSCRIPTASE DOMAIN-CONTAINING PROTEIN"/>
    <property type="match status" value="1"/>
</dbReference>
<dbReference type="AlphaFoldDB" id="A0A6H5I1H8"/>
<sequence length="1066" mass="120931">MFDPRGINVRSSRNPCMIHVESAWMIHVDIHAIFFNWAYTYIYLFMSLRALFYYLERQNIVDFETPQINTTDELASESLGDHPSSGSWICSKIFLGSPAREYHEIHSFSGLFTSCLHNTSKRHCKYHLYADDFTIFASGPVSNAVVIVSRVNEDLARISAWTAANRPSINVRKTQAAWFGSHGYIARMRPTLTPPLLLDGETADVGDTIRLLGIVLNASLSWRVEVIATCRTWTIEPDYWPTRDNKYRRRRDYLALCLLASTLWRGGPAYLANYLSFVPRDAPGSLRRSRFELKIRCDPFLRRIDLRIAPKITLGTTQIEYSTEVKCLGVWIQSKLDWSKQVDTVVAKVFGALRCLRHFRHALTMQNLPYEINFSSPWIFCHPSAASFNIIHEDLLQVPQSACRDVLECVCVLRYVIAADQHSAVCCDSLCFVALPLSAASRYVDSTVAQDQAPPPWLAEFAGSIRTQLEAHAREFKEMKTHLHGKLEEIRSQAEAQHIELSSKLAQFESSITQLTARVEAQEHKSAESATALAKMQNEIEELDMSSPAIFQAEIERVLKYVDMTNDKMLDKMFEMMNRLMNKVEGLCTSVRELDLRVSEQEAKSSAPVSPIKEDLENAPPPWLAEFAGSIRTQLEAHAREFKEMKTHLHGKLEEIRSQAEAQHIELSSKLAQFESSITQLTARVEAQEHKSAESATALAKMQNEIEEVKENALKVNAESISAIRQELLHVTKTVQNIQTADCSPAPQHPQHLTDDCEVLLSGLPLESTLTGSAILDKTLSNIGLTQHTRFITRTRGWSPKNQRKNPNSGHTRSLVFQCSSPVVRDTIISHSHKLSNIRTQSLFNTDREALRYTPENWKNKAIMFSRIRATGARAAAEFESSLGFKGNKCFLKIWLHTLTKHTNHWGSQEQQEEALRQRRVLDLELCNGDTGLLPPSRVNTSTSMLARNQWPSTCLLRGNPALRRYPQRTVPDLTPRGRKRGTCVLLLPATMNEVLWSCFVQSGIERTYYPFGFRMHILEIQINCANAYSSETFHINEILTSTFRLAVYGQPSKVKLQTSHNVIVR</sequence>
<feature type="region of interest" description="Disordered" evidence="2">
    <location>
        <begin position="794"/>
        <end position="813"/>
    </location>
</feature>
<name>A0A6H5I1H8_9HYME</name>
<dbReference type="EMBL" id="CADCXV010000635">
    <property type="protein sequence ID" value="CAB0031133.1"/>
    <property type="molecule type" value="Genomic_DNA"/>
</dbReference>
<protein>
    <recommendedName>
        <fullName evidence="6">Reverse transcriptase domain-containing protein</fullName>
    </recommendedName>
</protein>
<dbReference type="Proteomes" id="UP000479190">
    <property type="component" value="Unassembled WGS sequence"/>
</dbReference>
<keyword evidence="5" id="KW-1185">Reference proteome</keyword>
<organism evidence="4 5">
    <name type="scientific">Trichogramma brassicae</name>
    <dbReference type="NCBI Taxonomy" id="86971"/>
    <lineage>
        <taxon>Eukaryota</taxon>
        <taxon>Metazoa</taxon>
        <taxon>Ecdysozoa</taxon>
        <taxon>Arthropoda</taxon>
        <taxon>Hexapoda</taxon>
        <taxon>Insecta</taxon>
        <taxon>Pterygota</taxon>
        <taxon>Neoptera</taxon>
        <taxon>Endopterygota</taxon>
        <taxon>Hymenoptera</taxon>
        <taxon>Apocrita</taxon>
        <taxon>Proctotrupomorpha</taxon>
        <taxon>Chalcidoidea</taxon>
        <taxon>Trichogrammatidae</taxon>
        <taxon>Trichogramma</taxon>
    </lineage>
</organism>
<feature type="non-terminal residue" evidence="4">
    <location>
        <position position="1066"/>
    </location>
</feature>